<evidence type="ECO:0000256" key="11">
    <source>
        <dbReference type="ARBA" id="ARBA00023136"/>
    </source>
</evidence>
<dbReference type="GO" id="GO:0008117">
    <property type="term" value="F:sphinganine-1-phosphate aldolase activity"/>
    <property type="evidence" value="ECO:0007669"/>
    <property type="project" value="UniProtKB-EC"/>
</dbReference>
<keyword evidence="8" id="KW-0746">Sphingolipid metabolism</keyword>
<keyword evidence="5" id="KW-0812">Transmembrane</keyword>
<accession>A0A1Y2FAC3</accession>
<evidence type="ECO:0000256" key="15">
    <source>
        <dbReference type="ARBA" id="ARBA00042568"/>
    </source>
</evidence>
<dbReference type="RefSeq" id="XP_040724513.1">
    <property type="nucleotide sequence ID" value="XM_040867854.1"/>
</dbReference>
<comment type="pathway">
    <text evidence="4">Sphingolipid metabolism.</text>
</comment>
<dbReference type="GO" id="GO:0019752">
    <property type="term" value="P:carboxylic acid metabolic process"/>
    <property type="evidence" value="ECO:0007669"/>
    <property type="project" value="InterPro"/>
</dbReference>
<sequence length="539" mass="58886">MLTAVRRNYRSVSFHVQTLRNIFTLYTVLRITLMLATRLRMYGLRGTALRTYTYIRRILFSTFIKLPGIKQKVQKQVSDALAQLDEKMLPPAGTVRYQNLPAKGLSKEAVRAELQKLHKMGDEVDWEGGKVSGAIYHGGKELSELLTEAYALFSLANPLHPDIFPGVRKMEAEVVQMALNLFHAPEGAGGTTTSGGTESILMACKAAREYGRMKKGIKKPEMVVPVTIHAAFDKAAEYFGIQIHHIDVDPVTYQIDLRKVERYINSNTILIAGSAPNFPHGIIDDITGLSALAVKYNVPLHVDACLGSVLVPFLERAGFYAPLFDFRLPGVTSISADFHKYFMSSKGTSAIMYKSRSMRRHQYFIQPNWPGGVYASPTIAGSRPGALIAACWTAMVSMGDDGYLQSCREIVGARAKIQSRIESEIPELKILGRPAVSVVSFTSDVINIYSVGDKMSKAGWHLNGLQLPPALHIACTRLSTNTMVDTLIADLKTAVAEVVAEGGGGDAGTMAMLYGAGSLPDKSIVSSLAEGFLDTLYKA</sequence>
<evidence type="ECO:0000256" key="5">
    <source>
        <dbReference type="ARBA" id="ARBA00022692"/>
    </source>
</evidence>
<keyword evidence="11" id="KW-0472">Membrane</keyword>
<evidence type="ECO:0000256" key="1">
    <source>
        <dbReference type="ARBA" id="ARBA00001933"/>
    </source>
</evidence>
<evidence type="ECO:0000256" key="4">
    <source>
        <dbReference type="ARBA" id="ARBA00004991"/>
    </source>
</evidence>
<dbReference type="InterPro" id="IPR015421">
    <property type="entry name" value="PyrdxlP-dep_Trfase_major"/>
</dbReference>
<dbReference type="GO" id="GO:0030149">
    <property type="term" value="P:sphingolipid catabolic process"/>
    <property type="evidence" value="ECO:0007669"/>
    <property type="project" value="TreeGrafter"/>
</dbReference>
<keyword evidence="12 17" id="KW-0456">Lyase</keyword>
<comment type="cofactor">
    <cofactor evidence="1 16 17">
        <name>pyridoxal 5'-phosphate</name>
        <dbReference type="ChEBI" id="CHEBI:597326"/>
    </cofactor>
</comment>
<evidence type="ECO:0000313" key="19">
    <source>
        <dbReference type="Proteomes" id="UP000193685"/>
    </source>
</evidence>
<dbReference type="SUPFAM" id="SSF53383">
    <property type="entry name" value="PLP-dependent transferases"/>
    <property type="match status" value="1"/>
</dbReference>
<proteinExistence type="inferred from homology"/>
<dbReference type="Gene3D" id="3.90.1150.10">
    <property type="entry name" value="Aspartate Aminotransferase, domain 1"/>
    <property type="match status" value="1"/>
</dbReference>
<dbReference type="FunFam" id="3.40.640.10:FF:000020">
    <property type="entry name" value="sphingosine-1-phosphate lyase 1"/>
    <property type="match status" value="1"/>
</dbReference>
<dbReference type="GO" id="GO:0016740">
    <property type="term" value="F:transferase activity"/>
    <property type="evidence" value="ECO:0007669"/>
    <property type="project" value="UniProtKB-KW"/>
</dbReference>
<organism evidence="18 19">
    <name type="scientific">Protomyces lactucae-debilis</name>
    <dbReference type="NCBI Taxonomy" id="2754530"/>
    <lineage>
        <taxon>Eukaryota</taxon>
        <taxon>Fungi</taxon>
        <taxon>Dikarya</taxon>
        <taxon>Ascomycota</taxon>
        <taxon>Taphrinomycotina</taxon>
        <taxon>Taphrinomycetes</taxon>
        <taxon>Taphrinales</taxon>
        <taxon>Protomycetaceae</taxon>
        <taxon>Protomyces</taxon>
    </lineage>
</organism>
<reference evidence="18 19" key="1">
    <citation type="submission" date="2016-07" db="EMBL/GenBank/DDBJ databases">
        <title>Pervasive Adenine N6-methylation of Active Genes in Fungi.</title>
        <authorList>
            <consortium name="DOE Joint Genome Institute"/>
            <person name="Mondo S.J."/>
            <person name="Dannebaum R.O."/>
            <person name="Kuo R.C."/>
            <person name="Labutti K."/>
            <person name="Haridas S."/>
            <person name="Kuo A."/>
            <person name="Salamov A."/>
            <person name="Ahrendt S.R."/>
            <person name="Lipzen A."/>
            <person name="Sullivan W."/>
            <person name="Andreopoulos W.B."/>
            <person name="Clum A."/>
            <person name="Lindquist E."/>
            <person name="Daum C."/>
            <person name="Ramamoorthy G.K."/>
            <person name="Gryganskyi A."/>
            <person name="Culley D."/>
            <person name="Magnuson J.K."/>
            <person name="James T.Y."/>
            <person name="O'Malley M.A."/>
            <person name="Stajich J.E."/>
            <person name="Spatafora J.W."/>
            <person name="Visel A."/>
            <person name="Grigoriev I.V."/>
        </authorList>
    </citation>
    <scope>NUCLEOTIDE SEQUENCE [LARGE SCALE GENOMIC DNA]</scope>
    <source>
        <strain evidence="18 19">12-1054</strain>
    </source>
</reference>
<dbReference type="Gene3D" id="3.40.640.10">
    <property type="entry name" value="Type I PLP-dependent aspartate aminotransferase-like (Major domain)"/>
    <property type="match status" value="1"/>
</dbReference>
<comment type="subcellular location">
    <subcellularLocation>
        <location evidence="2">Endoplasmic reticulum membrane</location>
        <topology evidence="2">Single-pass membrane protein</topology>
    </subcellularLocation>
</comment>
<dbReference type="GO" id="GO:0030170">
    <property type="term" value="F:pyridoxal phosphate binding"/>
    <property type="evidence" value="ECO:0007669"/>
    <property type="project" value="InterPro"/>
</dbReference>
<comment type="pathway">
    <text evidence="3">Lipid metabolism; sphingolipid metabolism.</text>
</comment>
<dbReference type="InterPro" id="IPR015422">
    <property type="entry name" value="PyrdxlP-dep_Trfase_small"/>
</dbReference>
<comment type="caution">
    <text evidence="18">The sequence shown here is derived from an EMBL/GenBank/DDBJ whole genome shotgun (WGS) entry which is preliminary data.</text>
</comment>
<dbReference type="GO" id="GO:0005789">
    <property type="term" value="C:endoplasmic reticulum membrane"/>
    <property type="evidence" value="ECO:0007669"/>
    <property type="project" value="UniProtKB-SubCell"/>
</dbReference>
<evidence type="ECO:0000313" key="18">
    <source>
        <dbReference type="EMBL" id="ORY80868.1"/>
    </source>
</evidence>
<dbReference type="EMBL" id="MCFI01000012">
    <property type="protein sequence ID" value="ORY80868.1"/>
    <property type="molecule type" value="Genomic_DNA"/>
</dbReference>
<dbReference type="EC" id="4.1.2.27" evidence="14"/>
<evidence type="ECO:0000256" key="7">
    <source>
        <dbReference type="ARBA" id="ARBA00022898"/>
    </source>
</evidence>
<evidence type="ECO:0000256" key="3">
    <source>
        <dbReference type="ARBA" id="ARBA00004760"/>
    </source>
</evidence>
<evidence type="ECO:0000256" key="9">
    <source>
        <dbReference type="ARBA" id="ARBA00022989"/>
    </source>
</evidence>
<dbReference type="InterPro" id="IPR002129">
    <property type="entry name" value="PyrdxlP-dep_de-COase"/>
</dbReference>
<dbReference type="InterPro" id="IPR015424">
    <property type="entry name" value="PyrdxlP-dep_Trfase"/>
</dbReference>
<dbReference type="STRING" id="56484.A0A1Y2FAC3"/>
<protein>
    <recommendedName>
        <fullName evidence="14">sphinganine-1-phosphate aldolase</fullName>
        <ecNumber evidence="14">4.1.2.27</ecNumber>
    </recommendedName>
    <alternativeName>
        <fullName evidence="15">Sphingosine-1-phosphate aldolase</fullName>
    </alternativeName>
</protein>
<keyword evidence="18" id="KW-0808">Transferase</keyword>
<keyword evidence="10" id="KW-0443">Lipid metabolism</keyword>
<keyword evidence="7 16" id="KW-0663">Pyridoxal phosphate</keyword>
<dbReference type="OrthoDB" id="10254570at2759"/>
<name>A0A1Y2FAC3_PROLT</name>
<dbReference type="Gene3D" id="6.10.140.2150">
    <property type="match status" value="1"/>
</dbReference>
<dbReference type="GeneID" id="63784453"/>
<feature type="modified residue" description="N6-(pyridoxal phosphate)lysine" evidence="16">
    <location>
        <position position="340"/>
    </location>
</feature>
<evidence type="ECO:0000256" key="12">
    <source>
        <dbReference type="ARBA" id="ARBA00023239"/>
    </source>
</evidence>
<evidence type="ECO:0000256" key="13">
    <source>
        <dbReference type="ARBA" id="ARBA00038302"/>
    </source>
</evidence>
<dbReference type="PANTHER" id="PTHR42735:SF6">
    <property type="entry name" value="SPHINGOSINE-1-PHOSPHATE LYASE 1"/>
    <property type="match status" value="1"/>
</dbReference>
<evidence type="ECO:0000256" key="8">
    <source>
        <dbReference type="ARBA" id="ARBA00022919"/>
    </source>
</evidence>
<gene>
    <name evidence="18" type="ORF">BCR37DRAFT_348563</name>
</gene>
<evidence type="ECO:0000256" key="14">
    <source>
        <dbReference type="ARBA" id="ARBA00038965"/>
    </source>
</evidence>
<comment type="similarity">
    <text evidence="13">Belongs to the group II decarboxylase family. Sphingosine-1-phosphate lyase subfamily.</text>
</comment>
<dbReference type="AlphaFoldDB" id="A0A1Y2FAC3"/>
<dbReference type="OMA" id="FKDHQFT"/>
<dbReference type="PANTHER" id="PTHR42735">
    <property type="match status" value="1"/>
</dbReference>
<evidence type="ECO:0000256" key="17">
    <source>
        <dbReference type="RuleBase" id="RU000382"/>
    </source>
</evidence>
<dbReference type="Proteomes" id="UP000193685">
    <property type="component" value="Unassembled WGS sequence"/>
</dbReference>
<keyword evidence="6" id="KW-0256">Endoplasmic reticulum</keyword>
<keyword evidence="9" id="KW-1133">Transmembrane helix</keyword>
<dbReference type="InterPro" id="IPR050477">
    <property type="entry name" value="GrpII_AminoAcid_Decarb"/>
</dbReference>
<evidence type="ECO:0000256" key="16">
    <source>
        <dbReference type="PIRSR" id="PIRSR602129-50"/>
    </source>
</evidence>
<evidence type="ECO:0000256" key="10">
    <source>
        <dbReference type="ARBA" id="ARBA00023098"/>
    </source>
</evidence>
<dbReference type="Pfam" id="PF00282">
    <property type="entry name" value="Pyridoxal_deC"/>
    <property type="match status" value="1"/>
</dbReference>
<evidence type="ECO:0000256" key="6">
    <source>
        <dbReference type="ARBA" id="ARBA00022824"/>
    </source>
</evidence>
<evidence type="ECO:0000256" key="2">
    <source>
        <dbReference type="ARBA" id="ARBA00004389"/>
    </source>
</evidence>
<keyword evidence="19" id="KW-1185">Reference proteome</keyword>